<comment type="subcellular location">
    <subcellularLocation>
        <location evidence="4">Cytoplasm</location>
    </subcellularLocation>
</comment>
<dbReference type="HAMAP" id="MF_01185">
    <property type="entry name" value="FliW"/>
    <property type="match status" value="1"/>
</dbReference>
<organism evidence="5 6">
    <name type="scientific">Brevibacillus centrosporus</name>
    <dbReference type="NCBI Taxonomy" id="54910"/>
    <lineage>
        <taxon>Bacteria</taxon>
        <taxon>Bacillati</taxon>
        <taxon>Bacillota</taxon>
        <taxon>Bacilli</taxon>
        <taxon>Bacillales</taxon>
        <taxon>Paenibacillaceae</taxon>
        <taxon>Brevibacillus</taxon>
    </lineage>
</organism>
<proteinExistence type="inferred from homology"/>
<keyword evidence="6" id="KW-1185">Reference proteome</keyword>
<dbReference type="PANTHER" id="PTHR39190">
    <property type="entry name" value="FLAGELLAR ASSEMBLY FACTOR FLIW"/>
    <property type="match status" value="1"/>
</dbReference>
<dbReference type="GO" id="GO:0044780">
    <property type="term" value="P:bacterial-type flagellum assembly"/>
    <property type="evidence" value="ECO:0007669"/>
    <property type="project" value="UniProtKB-UniRule"/>
</dbReference>
<keyword evidence="5" id="KW-0282">Flagellum</keyword>
<evidence type="ECO:0000256" key="2">
    <source>
        <dbReference type="ARBA" id="ARBA00022795"/>
    </source>
</evidence>
<protein>
    <recommendedName>
        <fullName evidence="4">Flagellar assembly factor FliW</fullName>
    </recommendedName>
</protein>
<dbReference type="STRING" id="1884381.SAMN05518846_12036"/>
<dbReference type="GO" id="GO:0006417">
    <property type="term" value="P:regulation of translation"/>
    <property type="evidence" value="ECO:0007669"/>
    <property type="project" value="UniProtKB-KW"/>
</dbReference>
<dbReference type="InterPro" id="IPR003775">
    <property type="entry name" value="Flagellar_assembly_factor_FliW"/>
</dbReference>
<dbReference type="SUPFAM" id="SSF141457">
    <property type="entry name" value="BH3618-like"/>
    <property type="match status" value="1"/>
</dbReference>
<dbReference type="AlphaFoldDB" id="A0A1I4CE97"/>
<evidence type="ECO:0000256" key="1">
    <source>
        <dbReference type="ARBA" id="ARBA00022490"/>
    </source>
</evidence>
<dbReference type="PANTHER" id="PTHR39190:SF1">
    <property type="entry name" value="FLAGELLAR ASSEMBLY FACTOR FLIW"/>
    <property type="match status" value="1"/>
</dbReference>
<dbReference type="GO" id="GO:0005737">
    <property type="term" value="C:cytoplasm"/>
    <property type="evidence" value="ECO:0007669"/>
    <property type="project" value="UniProtKB-SubCell"/>
</dbReference>
<keyword evidence="3 4" id="KW-0810">Translation regulation</keyword>
<name>A0A1I4CE97_9BACL</name>
<dbReference type="Gene3D" id="2.30.290.10">
    <property type="entry name" value="BH3618-like"/>
    <property type="match status" value="1"/>
</dbReference>
<dbReference type="Proteomes" id="UP000198915">
    <property type="component" value="Unassembled WGS sequence"/>
</dbReference>
<keyword evidence="5" id="KW-0969">Cilium</keyword>
<gene>
    <name evidence="4" type="primary">fliW</name>
    <name evidence="5" type="ORF">SAMN05518846_12036</name>
</gene>
<evidence type="ECO:0000256" key="4">
    <source>
        <dbReference type="HAMAP-Rule" id="MF_01185"/>
    </source>
</evidence>
<dbReference type="Pfam" id="PF02623">
    <property type="entry name" value="FliW"/>
    <property type="match status" value="1"/>
</dbReference>
<comment type="similarity">
    <text evidence="4">Belongs to the FliW family.</text>
</comment>
<evidence type="ECO:0000313" key="5">
    <source>
        <dbReference type="EMBL" id="SFK79532.1"/>
    </source>
</evidence>
<sequence>MSGIQNISVGKLFFEDGLPGFPEMQFFKISKEETDVPFFQMQSTEDVNIGFWLADPFVFLPDYQFDLPDYAKAALRLDEEEASVAVLNMITLREKGQVTINLKAPIVINRNNRMAKQVILNEESYLLRHPLFT</sequence>
<evidence type="ECO:0000313" key="6">
    <source>
        <dbReference type="Proteomes" id="UP000198915"/>
    </source>
</evidence>
<comment type="function">
    <text evidence="4">Acts as an anti-CsrA protein, binds CsrA and prevents it from repressing translation of its target genes, one of which is flagellin. Binds to flagellin and participates in the assembly of the flagellum.</text>
</comment>
<keyword evidence="4" id="KW-0143">Chaperone</keyword>
<comment type="subunit">
    <text evidence="4">Interacts with translational regulator CsrA and flagellin(s).</text>
</comment>
<dbReference type="RefSeq" id="WP_092275466.1">
    <property type="nucleotide sequence ID" value="NZ_FORT01000020.1"/>
</dbReference>
<keyword evidence="2 4" id="KW-1005">Bacterial flagellum biogenesis</keyword>
<evidence type="ECO:0000256" key="3">
    <source>
        <dbReference type="ARBA" id="ARBA00022845"/>
    </source>
</evidence>
<dbReference type="InterPro" id="IPR024046">
    <property type="entry name" value="Flagellar_assmbl_FliW_dom_sf"/>
</dbReference>
<accession>A0A1I4CE97</accession>
<keyword evidence="5" id="KW-0966">Cell projection</keyword>
<dbReference type="EMBL" id="FORT01000020">
    <property type="protein sequence ID" value="SFK79532.1"/>
    <property type="molecule type" value="Genomic_DNA"/>
</dbReference>
<reference evidence="6" key="1">
    <citation type="submission" date="2016-10" db="EMBL/GenBank/DDBJ databases">
        <authorList>
            <person name="Varghese N."/>
            <person name="Submissions S."/>
        </authorList>
    </citation>
    <scope>NUCLEOTIDE SEQUENCE [LARGE SCALE GENOMIC DNA]</scope>
    <source>
        <strain evidence="6">OK042</strain>
    </source>
</reference>
<keyword evidence="1 4" id="KW-0963">Cytoplasm</keyword>